<feature type="transmembrane region" description="Helical" evidence="8">
    <location>
        <begin position="265"/>
        <end position="293"/>
    </location>
</feature>
<feature type="transmembrane region" description="Helical" evidence="8">
    <location>
        <begin position="178"/>
        <end position="197"/>
    </location>
</feature>
<evidence type="ECO:0000313" key="10">
    <source>
        <dbReference type="EMBL" id="KAH7129105.1"/>
    </source>
</evidence>
<keyword evidence="3 7" id="KW-0813">Transport</keyword>
<name>A0A9P9DZ82_9HYPO</name>
<dbReference type="InterPro" id="IPR005829">
    <property type="entry name" value="Sugar_transporter_CS"/>
</dbReference>
<protein>
    <submittedName>
        <fullName evidence="10">General substrate transporter</fullName>
    </submittedName>
</protein>
<feature type="domain" description="Major facilitator superfamily (MFS) profile" evidence="9">
    <location>
        <begin position="9"/>
        <end position="452"/>
    </location>
</feature>
<feature type="transmembrane region" description="Helical" evidence="8">
    <location>
        <begin position="327"/>
        <end position="347"/>
    </location>
</feature>
<feature type="transmembrane region" description="Helical" evidence="8">
    <location>
        <begin position="86"/>
        <end position="106"/>
    </location>
</feature>
<feature type="transmembrane region" description="Helical" evidence="8">
    <location>
        <begin position="55"/>
        <end position="74"/>
    </location>
</feature>
<keyword evidence="6 8" id="KW-0472">Membrane</keyword>
<dbReference type="PANTHER" id="PTHR48022">
    <property type="entry name" value="PLASTIDIC GLUCOSE TRANSPORTER 4"/>
    <property type="match status" value="1"/>
</dbReference>
<dbReference type="InterPro" id="IPR003663">
    <property type="entry name" value="Sugar/inositol_transpt"/>
</dbReference>
<dbReference type="InterPro" id="IPR020846">
    <property type="entry name" value="MFS_dom"/>
</dbReference>
<feature type="transmembrane region" description="Helical" evidence="8">
    <location>
        <begin position="430"/>
        <end position="448"/>
    </location>
</feature>
<comment type="caution">
    <text evidence="10">The sequence shown here is derived from an EMBL/GenBank/DDBJ whole genome shotgun (WGS) entry which is preliminary data.</text>
</comment>
<sequence length="510" mass="55534">MPSIRQFVVYGMIFSSATTIGYDSGYLNGVLGSEDFIRCYGVNEDGGSSIYLTPYTRSIFSSILVVGTVVGCLLNPFVTGKIGRRGSLLVASIAYAIGVILQTIGLPPAAFVVGRILLGTALGFISNAVPAYLMECSTATNRGMLMALYLQFLTTGNVIACGINYGTSKYADSRGWRITIGFQLLLAVMIFFGSIICPESPFVLVGRNKTIEARQAIGILKNLDPESQEVTKAMEEIQESQDEARTHGNVQVMECFQGTNLRRTLLGIAMSFFTIATGITFWFGYGTTFFIAAGVKNSYMISLILAVVNCVFTAPSIYLIERIGRRGCLLWGGAIMSLTQILTGVIHSVAPNSNANKNMLVAGAIIFIAAYAPTWGIGGWVVMTESFSNRMRVYQTAVVMTSYWTVTWLVGFITPYLVDKTAGDLGVNVGYIWFGIGVLSLIWAYLCVPELAGLSTFEAILDLLFENRVPAWRSVAWQKELRTLDSVEMSRSEEMMPSVTCKKVGDGEKA</sequence>
<evidence type="ECO:0000256" key="2">
    <source>
        <dbReference type="ARBA" id="ARBA00010992"/>
    </source>
</evidence>
<keyword evidence="4 8" id="KW-0812">Transmembrane</keyword>
<dbReference type="Pfam" id="PF00083">
    <property type="entry name" value="Sugar_tr"/>
    <property type="match status" value="1"/>
</dbReference>
<dbReference type="GO" id="GO:0016020">
    <property type="term" value="C:membrane"/>
    <property type="evidence" value="ECO:0007669"/>
    <property type="project" value="UniProtKB-SubCell"/>
</dbReference>
<keyword evidence="5 8" id="KW-1133">Transmembrane helix</keyword>
<feature type="transmembrane region" description="Helical" evidence="8">
    <location>
        <begin position="394"/>
        <end position="418"/>
    </location>
</feature>
<feature type="transmembrane region" description="Helical" evidence="8">
    <location>
        <begin position="299"/>
        <end position="320"/>
    </location>
</feature>
<organism evidence="10 11">
    <name type="scientific">Dactylonectria macrodidyma</name>
    <dbReference type="NCBI Taxonomy" id="307937"/>
    <lineage>
        <taxon>Eukaryota</taxon>
        <taxon>Fungi</taxon>
        <taxon>Dikarya</taxon>
        <taxon>Ascomycota</taxon>
        <taxon>Pezizomycotina</taxon>
        <taxon>Sordariomycetes</taxon>
        <taxon>Hypocreomycetidae</taxon>
        <taxon>Hypocreales</taxon>
        <taxon>Nectriaceae</taxon>
        <taxon>Dactylonectria</taxon>
    </lineage>
</organism>
<dbReference type="GO" id="GO:0005351">
    <property type="term" value="F:carbohydrate:proton symporter activity"/>
    <property type="evidence" value="ECO:0007669"/>
    <property type="project" value="TreeGrafter"/>
</dbReference>
<feature type="transmembrane region" description="Helical" evidence="8">
    <location>
        <begin position="112"/>
        <end position="133"/>
    </location>
</feature>
<dbReference type="PROSITE" id="PS00216">
    <property type="entry name" value="SUGAR_TRANSPORT_1"/>
    <property type="match status" value="1"/>
</dbReference>
<feature type="transmembrane region" description="Helical" evidence="8">
    <location>
        <begin position="359"/>
        <end position="382"/>
    </location>
</feature>
<dbReference type="Proteomes" id="UP000738349">
    <property type="component" value="Unassembled WGS sequence"/>
</dbReference>
<dbReference type="InterPro" id="IPR050360">
    <property type="entry name" value="MFS_Sugar_Transporters"/>
</dbReference>
<evidence type="ECO:0000256" key="7">
    <source>
        <dbReference type="RuleBase" id="RU003346"/>
    </source>
</evidence>
<comment type="subcellular location">
    <subcellularLocation>
        <location evidence="1">Membrane</location>
        <topology evidence="1">Multi-pass membrane protein</topology>
    </subcellularLocation>
</comment>
<dbReference type="PANTHER" id="PTHR48022:SF2">
    <property type="entry name" value="PLASTIDIC GLUCOSE TRANSPORTER 4"/>
    <property type="match status" value="1"/>
</dbReference>
<proteinExistence type="inferred from homology"/>
<reference evidence="10" key="1">
    <citation type="journal article" date="2021" name="Nat. Commun.">
        <title>Genetic determinants of endophytism in the Arabidopsis root mycobiome.</title>
        <authorList>
            <person name="Mesny F."/>
            <person name="Miyauchi S."/>
            <person name="Thiergart T."/>
            <person name="Pickel B."/>
            <person name="Atanasova L."/>
            <person name="Karlsson M."/>
            <person name="Huettel B."/>
            <person name="Barry K.W."/>
            <person name="Haridas S."/>
            <person name="Chen C."/>
            <person name="Bauer D."/>
            <person name="Andreopoulos W."/>
            <person name="Pangilinan J."/>
            <person name="LaButti K."/>
            <person name="Riley R."/>
            <person name="Lipzen A."/>
            <person name="Clum A."/>
            <person name="Drula E."/>
            <person name="Henrissat B."/>
            <person name="Kohler A."/>
            <person name="Grigoriev I.V."/>
            <person name="Martin F.M."/>
            <person name="Hacquard S."/>
        </authorList>
    </citation>
    <scope>NUCLEOTIDE SEQUENCE</scope>
    <source>
        <strain evidence="10">MPI-CAGE-AT-0147</strain>
    </source>
</reference>
<evidence type="ECO:0000259" key="9">
    <source>
        <dbReference type="PROSITE" id="PS50850"/>
    </source>
</evidence>
<accession>A0A9P9DZ82</accession>
<feature type="transmembrane region" description="Helical" evidence="8">
    <location>
        <begin position="145"/>
        <end position="166"/>
    </location>
</feature>
<dbReference type="InterPro" id="IPR005828">
    <property type="entry name" value="MFS_sugar_transport-like"/>
</dbReference>
<keyword evidence="11" id="KW-1185">Reference proteome</keyword>
<dbReference type="Gene3D" id="1.20.1250.20">
    <property type="entry name" value="MFS general substrate transporter like domains"/>
    <property type="match status" value="1"/>
</dbReference>
<dbReference type="PRINTS" id="PR00171">
    <property type="entry name" value="SUGRTRNSPORT"/>
</dbReference>
<dbReference type="EMBL" id="JAGMUV010000018">
    <property type="protein sequence ID" value="KAH7129105.1"/>
    <property type="molecule type" value="Genomic_DNA"/>
</dbReference>
<gene>
    <name evidence="10" type="ORF">EDB81DRAFT_661131</name>
</gene>
<dbReference type="PROSITE" id="PS50850">
    <property type="entry name" value="MFS"/>
    <property type="match status" value="1"/>
</dbReference>
<evidence type="ECO:0000256" key="5">
    <source>
        <dbReference type="ARBA" id="ARBA00022989"/>
    </source>
</evidence>
<dbReference type="AlphaFoldDB" id="A0A9P9DZ82"/>
<evidence type="ECO:0000256" key="3">
    <source>
        <dbReference type="ARBA" id="ARBA00022448"/>
    </source>
</evidence>
<evidence type="ECO:0000256" key="8">
    <source>
        <dbReference type="SAM" id="Phobius"/>
    </source>
</evidence>
<evidence type="ECO:0000256" key="6">
    <source>
        <dbReference type="ARBA" id="ARBA00023136"/>
    </source>
</evidence>
<evidence type="ECO:0000256" key="1">
    <source>
        <dbReference type="ARBA" id="ARBA00004141"/>
    </source>
</evidence>
<dbReference type="NCBIfam" id="TIGR00879">
    <property type="entry name" value="SP"/>
    <property type="match status" value="1"/>
</dbReference>
<evidence type="ECO:0000313" key="11">
    <source>
        <dbReference type="Proteomes" id="UP000738349"/>
    </source>
</evidence>
<comment type="similarity">
    <text evidence="2 7">Belongs to the major facilitator superfamily. Sugar transporter (TC 2.A.1.1) family.</text>
</comment>
<dbReference type="SUPFAM" id="SSF103473">
    <property type="entry name" value="MFS general substrate transporter"/>
    <property type="match status" value="1"/>
</dbReference>
<dbReference type="InterPro" id="IPR036259">
    <property type="entry name" value="MFS_trans_sf"/>
</dbReference>
<evidence type="ECO:0000256" key="4">
    <source>
        <dbReference type="ARBA" id="ARBA00022692"/>
    </source>
</evidence>
<feature type="transmembrane region" description="Helical" evidence="8">
    <location>
        <begin position="7"/>
        <end position="27"/>
    </location>
</feature>
<dbReference type="OrthoDB" id="6133115at2759"/>